<keyword evidence="2" id="KW-0813">Transport</keyword>
<evidence type="ECO:0000313" key="15">
    <source>
        <dbReference type="Proteomes" id="UP000198854"/>
    </source>
</evidence>
<keyword evidence="8 12" id="KW-1133">Transmembrane helix</keyword>
<dbReference type="OrthoDB" id="9813518at2"/>
<dbReference type="PANTHER" id="PTHR11537">
    <property type="entry name" value="VOLTAGE-GATED POTASSIUM CHANNEL"/>
    <property type="match status" value="1"/>
</dbReference>
<evidence type="ECO:0000256" key="9">
    <source>
        <dbReference type="ARBA" id="ARBA00023065"/>
    </source>
</evidence>
<feature type="transmembrane region" description="Helical" evidence="12">
    <location>
        <begin position="173"/>
        <end position="192"/>
    </location>
</feature>
<dbReference type="GO" id="GO:0005249">
    <property type="term" value="F:voltage-gated potassium channel activity"/>
    <property type="evidence" value="ECO:0007669"/>
    <property type="project" value="InterPro"/>
</dbReference>
<feature type="domain" description="Ion transport" evidence="13">
    <location>
        <begin position="20"/>
        <end position="230"/>
    </location>
</feature>
<protein>
    <submittedName>
        <fullName evidence="14">Voltage-gated potassium channel</fullName>
    </submittedName>
</protein>
<dbReference type="InterPro" id="IPR028325">
    <property type="entry name" value="VG_K_chnl"/>
</dbReference>
<dbReference type="PANTHER" id="PTHR11537:SF254">
    <property type="entry name" value="POTASSIUM VOLTAGE-GATED CHANNEL PROTEIN SHAB"/>
    <property type="match status" value="1"/>
</dbReference>
<dbReference type="PRINTS" id="PR00169">
    <property type="entry name" value="KCHANNEL"/>
</dbReference>
<dbReference type="AlphaFoldDB" id="A0A1G8DLT3"/>
<dbReference type="GO" id="GO:0001508">
    <property type="term" value="P:action potential"/>
    <property type="evidence" value="ECO:0007669"/>
    <property type="project" value="TreeGrafter"/>
</dbReference>
<evidence type="ECO:0000259" key="13">
    <source>
        <dbReference type="Pfam" id="PF00520"/>
    </source>
</evidence>
<dbReference type="Proteomes" id="UP000198854">
    <property type="component" value="Unassembled WGS sequence"/>
</dbReference>
<evidence type="ECO:0000256" key="10">
    <source>
        <dbReference type="ARBA" id="ARBA00023136"/>
    </source>
</evidence>
<comment type="subcellular location">
    <subcellularLocation>
        <location evidence="1">Membrane</location>
        <topology evidence="1">Multi-pass membrane protein</topology>
    </subcellularLocation>
</comment>
<evidence type="ECO:0000256" key="7">
    <source>
        <dbReference type="ARBA" id="ARBA00022958"/>
    </source>
</evidence>
<dbReference type="SUPFAM" id="SSF81324">
    <property type="entry name" value="Voltage-gated potassium channels"/>
    <property type="match status" value="1"/>
</dbReference>
<keyword evidence="4 12" id="KW-0812">Transmembrane</keyword>
<dbReference type="Gene3D" id="1.20.120.350">
    <property type="entry name" value="Voltage-gated potassium channels. Chain C"/>
    <property type="match status" value="1"/>
</dbReference>
<evidence type="ECO:0000256" key="4">
    <source>
        <dbReference type="ARBA" id="ARBA00022692"/>
    </source>
</evidence>
<evidence type="ECO:0000256" key="5">
    <source>
        <dbReference type="ARBA" id="ARBA00022826"/>
    </source>
</evidence>
<keyword evidence="3" id="KW-0633">Potassium transport</keyword>
<dbReference type="Pfam" id="PF00520">
    <property type="entry name" value="Ion_trans"/>
    <property type="match status" value="1"/>
</dbReference>
<gene>
    <name evidence="14" type="ORF">SAMN04488136_12052</name>
</gene>
<keyword evidence="5" id="KW-0631">Potassium channel</keyword>
<dbReference type="STRING" id="861298.SAMN04488136_12052"/>
<keyword evidence="10 12" id="KW-0472">Membrane</keyword>
<dbReference type="GO" id="GO:0008076">
    <property type="term" value="C:voltage-gated potassium channel complex"/>
    <property type="evidence" value="ECO:0007669"/>
    <property type="project" value="InterPro"/>
</dbReference>
<feature type="transmembrane region" description="Helical" evidence="12">
    <location>
        <begin position="78"/>
        <end position="98"/>
    </location>
</feature>
<dbReference type="Gene3D" id="1.10.287.70">
    <property type="match status" value="1"/>
</dbReference>
<feature type="transmembrane region" description="Helical" evidence="12">
    <location>
        <begin position="140"/>
        <end position="161"/>
    </location>
</feature>
<evidence type="ECO:0000256" key="8">
    <source>
        <dbReference type="ARBA" id="ARBA00022989"/>
    </source>
</evidence>
<feature type="transmembrane region" description="Helical" evidence="12">
    <location>
        <begin position="21"/>
        <end position="40"/>
    </location>
</feature>
<sequence>MIVAIKQSIEQNPKLERGVSLFIQALIFLSLVAFSIDTLPNLEPQTKLALKTFEHVTMAIFTVEYLVRLLIAPRKLKFVFSFFGLVDLITILPFYLALGMDLRSLRAFRLLSLVRIFKLARYNAALRHFHTAFNIAKEELALFLAASVIILYLAGVGIYHFEYAAQPEAFSSVFHSLWWAVATLTTVGYGDIYPITAGGKIFTFFILIIGLGVVAIPAGMVASALSKARELEASDKEQP</sequence>
<name>A0A1G8DLT3_9VIBR</name>
<evidence type="ECO:0000256" key="3">
    <source>
        <dbReference type="ARBA" id="ARBA00022538"/>
    </source>
</evidence>
<evidence type="ECO:0000256" key="12">
    <source>
        <dbReference type="SAM" id="Phobius"/>
    </source>
</evidence>
<feature type="transmembrane region" description="Helical" evidence="12">
    <location>
        <begin position="52"/>
        <end position="71"/>
    </location>
</feature>
<reference evidence="14 15" key="1">
    <citation type="submission" date="2016-10" db="EMBL/GenBank/DDBJ databases">
        <authorList>
            <person name="de Groot N.N."/>
        </authorList>
    </citation>
    <scope>NUCLEOTIDE SEQUENCE [LARGE SCALE GENOMIC DNA]</scope>
    <source>
        <strain evidence="14 15">CGMCC 1.10228</strain>
    </source>
</reference>
<dbReference type="EMBL" id="FNDD01000020">
    <property type="protein sequence ID" value="SDH58429.1"/>
    <property type="molecule type" value="Genomic_DNA"/>
</dbReference>
<keyword evidence="11 14" id="KW-0407">Ion channel</keyword>
<evidence type="ECO:0000256" key="2">
    <source>
        <dbReference type="ARBA" id="ARBA00022448"/>
    </source>
</evidence>
<evidence type="ECO:0000256" key="11">
    <source>
        <dbReference type="ARBA" id="ARBA00023303"/>
    </source>
</evidence>
<evidence type="ECO:0000313" key="14">
    <source>
        <dbReference type="EMBL" id="SDH58429.1"/>
    </source>
</evidence>
<proteinExistence type="predicted"/>
<keyword evidence="9" id="KW-0406">Ion transport</keyword>
<keyword evidence="7" id="KW-0630">Potassium</keyword>
<keyword evidence="15" id="KW-1185">Reference proteome</keyword>
<dbReference type="InterPro" id="IPR005821">
    <property type="entry name" value="Ion_trans_dom"/>
</dbReference>
<organism evidence="14 15">
    <name type="scientific">Vibrio xiamenensis</name>
    <dbReference type="NCBI Taxonomy" id="861298"/>
    <lineage>
        <taxon>Bacteria</taxon>
        <taxon>Pseudomonadati</taxon>
        <taxon>Pseudomonadota</taxon>
        <taxon>Gammaproteobacteria</taxon>
        <taxon>Vibrionales</taxon>
        <taxon>Vibrionaceae</taxon>
        <taxon>Vibrio</taxon>
    </lineage>
</organism>
<accession>A0A1G8DLT3</accession>
<evidence type="ECO:0000256" key="1">
    <source>
        <dbReference type="ARBA" id="ARBA00004141"/>
    </source>
</evidence>
<feature type="transmembrane region" description="Helical" evidence="12">
    <location>
        <begin position="204"/>
        <end position="225"/>
    </location>
</feature>
<evidence type="ECO:0000256" key="6">
    <source>
        <dbReference type="ARBA" id="ARBA00022882"/>
    </source>
</evidence>
<keyword evidence="6" id="KW-0851">Voltage-gated channel</keyword>
<dbReference type="InterPro" id="IPR027359">
    <property type="entry name" value="Volt_channel_dom_sf"/>
</dbReference>